<feature type="region of interest" description="Disordered" evidence="8">
    <location>
        <begin position="1"/>
        <end position="21"/>
    </location>
</feature>
<dbReference type="PROSITE" id="PS00895">
    <property type="entry name" value="3_HYDROXYISOBUT_DH"/>
    <property type="match status" value="1"/>
</dbReference>
<dbReference type="InterPro" id="IPR036291">
    <property type="entry name" value="NAD(P)-bd_dom_sf"/>
</dbReference>
<evidence type="ECO:0000256" key="8">
    <source>
        <dbReference type="SAM" id="MobiDB-lite"/>
    </source>
</evidence>
<dbReference type="Gene3D" id="1.10.1040.10">
    <property type="entry name" value="N-(1-d-carboxylethyl)-l-norvaline Dehydrogenase, domain 2"/>
    <property type="match status" value="1"/>
</dbReference>
<dbReference type="InterPro" id="IPR013328">
    <property type="entry name" value="6PGD_dom2"/>
</dbReference>
<dbReference type="GO" id="GO:0051287">
    <property type="term" value="F:NAD binding"/>
    <property type="evidence" value="ECO:0007669"/>
    <property type="project" value="InterPro"/>
</dbReference>
<dbReference type="InterPro" id="IPR006115">
    <property type="entry name" value="6PGDH_NADP-bd"/>
</dbReference>
<evidence type="ECO:0000259" key="10">
    <source>
        <dbReference type="Pfam" id="PF14833"/>
    </source>
</evidence>
<organism evidence="11">
    <name type="scientific">Toxoplasma gondii (strain ATCC 50861 / VEG)</name>
    <dbReference type="NCBI Taxonomy" id="432359"/>
    <lineage>
        <taxon>Eukaryota</taxon>
        <taxon>Sar</taxon>
        <taxon>Alveolata</taxon>
        <taxon>Apicomplexa</taxon>
        <taxon>Conoidasida</taxon>
        <taxon>Coccidia</taxon>
        <taxon>Eucoccidiorida</taxon>
        <taxon>Eimeriorina</taxon>
        <taxon>Sarcocystidae</taxon>
        <taxon>Toxoplasma</taxon>
    </lineage>
</organism>
<dbReference type="FunFam" id="1.10.1040.10:FF:000006">
    <property type="entry name" value="3-hydroxyisobutyrate dehydrogenase"/>
    <property type="match status" value="1"/>
</dbReference>
<dbReference type="InterPro" id="IPR029154">
    <property type="entry name" value="HIBADH-like_NADP-bd"/>
</dbReference>
<dbReference type="SUPFAM" id="SSF48179">
    <property type="entry name" value="6-phosphogluconate dehydrogenase C-terminal domain-like"/>
    <property type="match status" value="1"/>
</dbReference>
<evidence type="ECO:0000259" key="9">
    <source>
        <dbReference type="Pfam" id="PF03446"/>
    </source>
</evidence>
<dbReference type="PANTHER" id="PTHR22981:SF7">
    <property type="entry name" value="3-HYDROXYISOBUTYRATE DEHYDROGENASE, MITOCHONDRIAL"/>
    <property type="match status" value="1"/>
</dbReference>
<comment type="pathway">
    <text evidence="1">Amino-acid degradation; L-valine degradation.</text>
</comment>
<dbReference type="Pfam" id="PF03446">
    <property type="entry name" value="NAD_binding_2"/>
    <property type="match status" value="2"/>
</dbReference>
<reference evidence="11" key="1">
    <citation type="journal article" date="2015" name="PLoS ONE">
        <title>Comprehensive Evaluation of Toxoplasma gondii VEG and Neospora caninum LIV Genomes with Tachyzoite Stage Transcriptome and Proteome Defines Novel Transcript Features.</title>
        <authorList>
            <person name="Ramaprasad A."/>
            <person name="Mourier T."/>
            <person name="Naeem R."/>
            <person name="Malas T.B."/>
            <person name="Moussa E."/>
            <person name="Panigrahi A."/>
            <person name="Vermont S.J."/>
            <person name="Otto T.D."/>
            <person name="Wastling J."/>
            <person name="Pain A."/>
        </authorList>
    </citation>
    <scope>NUCLEOTIDE SEQUENCE</scope>
    <source>
        <strain evidence="11">VEG</strain>
    </source>
</reference>
<proteinExistence type="inferred from homology"/>
<dbReference type="EC" id="1.1.1.31" evidence="3"/>
<keyword evidence="5" id="KW-0560">Oxidoreductase</keyword>
<evidence type="ECO:0000256" key="7">
    <source>
        <dbReference type="ARBA" id="ARBA00049197"/>
    </source>
</evidence>
<evidence type="ECO:0000256" key="4">
    <source>
        <dbReference type="ARBA" id="ARBA00022456"/>
    </source>
</evidence>
<comment type="catalytic activity">
    <reaction evidence="7">
        <text>3-hydroxy-2-methylpropanoate + NAD(+) = 2-methyl-3-oxopropanoate + NADH + H(+)</text>
        <dbReference type="Rhea" id="RHEA:17681"/>
        <dbReference type="ChEBI" id="CHEBI:11805"/>
        <dbReference type="ChEBI" id="CHEBI:15378"/>
        <dbReference type="ChEBI" id="CHEBI:57540"/>
        <dbReference type="ChEBI" id="CHEBI:57700"/>
        <dbReference type="ChEBI" id="CHEBI:57945"/>
        <dbReference type="EC" id="1.1.1.31"/>
    </reaction>
</comment>
<protein>
    <recommendedName>
        <fullName evidence="3">3-hydroxyisobutyrate dehydrogenase</fullName>
        <ecNumber evidence="3">1.1.1.31</ecNumber>
    </recommendedName>
</protein>
<gene>
    <name evidence="11" type="ORF">BN1205_019930</name>
</gene>
<sequence length="428" mass="45322">MSSAHDSHPQQVEPSVQPFRDGDLSTHIAEVAEKHTGRLVGFLGLGNMGLPMATHLAGRGIRLCVYDPGKSDASYHLQKQFGAVPACSVADLGSKLRASFLSHGNVETETCEGSTRQEVLRRCVEPVSDQGRAFRSTSFPAVSHSAALQKEPHVAEWQHDANQILRENRDFAACGAAPPFPVVISMLPSGRHVEEALLSDNGLLRALEGASGKAQDSLDLCRAFVIDCSTIGPLHAVEIAERVTRRGHHFVDAPVSGGVPAATAGTLTFMAGGSTDEVSVASSLLRLMGSRVVHCGEAVGTGQAFKVCNNLILAASMLGVAEAFRLGEALGVDLKLLNDVVNASSGRCWSAEQYNPAPGIVATSPASRAYSGGFSVDLIVKDLLLCKGAFEAQSLKCPVTDAVLTMFRRVSDKGHRHLDIGCAFLYNT</sequence>
<dbReference type="InterPro" id="IPR002204">
    <property type="entry name" value="3-OH-isobutyrate_DH-rel_CS"/>
</dbReference>
<name>A0A0F7V331_TOXGV</name>
<evidence type="ECO:0000256" key="6">
    <source>
        <dbReference type="ARBA" id="ARBA00023027"/>
    </source>
</evidence>
<dbReference type="InterPro" id="IPR008927">
    <property type="entry name" value="6-PGluconate_DH-like_C_sf"/>
</dbReference>
<evidence type="ECO:0000256" key="3">
    <source>
        <dbReference type="ARBA" id="ARBA00012991"/>
    </source>
</evidence>
<accession>A0A0F7V331</accession>
<comment type="similarity">
    <text evidence="2">Belongs to the HIBADH-related family. 3-hydroxyisobutyrate dehydrogenase subfamily.</text>
</comment>
<evidence type="ECO:0000256" key="2">
    <source>
        <dbReference type="ARBA" id="ARBA00006013"/>
    </source>
</evidence>
<dbReference type="Gene3D" id="3.40.50.720">
    <property type="entry name" value="NAD(P)-binding Rossmann-like Domain"/>
    <property type="match status" value="2"/>
</dbReference>
<keyword evidence="4" id="KW-0101">Branched-chain amino acid catabolism</keyword>
<feature type="domain" description="6-phosphogluconate dehydrogenase NADP-binding" evidence="9">
    <location>
        <begin position="164"/>
        <end position="296"/>
    </location>
</feature>
<evidence type="ECO:0000256" key="1">
    <source>
        <dbReference type="ARBA" id="ARBA00005109"/>
    </source>
</evidence>
<dbReference type="AlphaFoldDB" id="A0A0F7V331"/>
<dbReference type="SUPFAM" id="SSF51735">
    <property type="entry name" value="NAD(P)-binding Rossmann-fold domains"/>
    <property type="match status" value="1"/>
</dbReference>
<feature type="domain" description="3-hydroxyisobutyrate dehydrogenase-like NAD-binding" evidence="10">
    <location>
        <begin position="300"/>
        <end position="419"/>
    </location>
</feature>
<evidence type="ECO:0000256" key="5">
    <source>
        <dbReference type="ARBA" id="ARBA00023002"/>
    </source>
</evidence>
<dbReference type="PANTHER" id="PTHR22981">
    <property type="entry name" value="3-HYDROXYISOBUTYRATE DEHYDROGENASE-RELATED"/>
    <property type="match status" value="1"/>
</dbReference>
<dbReference type="GO" id="GO:0008442">
    <property type="term" value="F:3-hydroxyisobutyrate dehydrogenase activity"/>
    <property type="evidence" value="ECO:0007669"/>
    <property type="project" value="UniProtKB-EC"/>
</dbReference>
<dbReference type="EMBL" id="LN714498">
    <property type="protein sequence ID" value="CEL75179.1"/>
    <property type="molecule type" value="Genomic_DNA"/>
</dbReference>
<keyword evidence="6" id="KW-0520">NAD</keyword>
<dbReference type="Pfam" id="PF14833">
    <property type="entry name" value="NAD_binding_11"/>
    <property type="match status" value="1"/>
</dbReference>
<feature type="domain" description="6-phosphogluconate dehydrogenase NADP-binding" evidence="9">
    <location>
        <begin position="40"/>
        <end position="99"/>
    </location>
</feature>
<evidence type="ECO:0000313" key="11">
    <source>
        <dbReference type="EMBL" id="CEL75179.1"/>
    </source>
</evidence>
<dbReference type="GO" id="GO:0050661">
    <property type="term" value="F:NADP binding"/>
    <property type="evidence" value="ECO:0007669"/>
    <property type="project" value="InterPro"/>
</dbReference>
<dbReference type="GO" id="GO:0009083">
    <property type="term" value="P:branched-chain amino acid catabolic process"/>
    <property type="evidence" value="ECO:0007669"/>
    <property type="project" value="UniProtKB-KW"/>
</dbReference>